<dbReference type="AlphaFoldDB" id="A0AAE9N9L3"/>
<name>A0AAE9N9L3_9BRAD</name>
<protein>
    <submittedName>
        <fullName evidence="1">Uncharacterized protein</fullName>
    </submittedName>
</protein>
<gene>
    <name evidence="1" type="ORF">DCM83_11595</name>
</gene>
<evidence type="ECO:0000313" key="2">
    <source>
        <dbReference type="Proteomes" id="UP001058872"/>
    </source>
</evidence>
<accession>A0AAE9N9L3</accession>
<dbReference type="RefSeq" id="WP_257176637.1">
    <property type="nucleotide sequence ID" value="NZ_CP028989.1"/>
</dbReference>
<evidence type="ECO:0000313" key="1">
    <source>
        <dbReference type="EMBL" id="UUO65779.1"/>
    </source>
</evidence>
<reference evidence="1" key="1">
    <citation type="submission" date="2018-04" db="EMBL/GenBank/DDBJ databases">
        <title>Genomes of Endosymbiotic and Endophytic Bradyrhizobium Publication status.</title>
        <authorList>
            <person name="Guha S."/>
            <person name="Jorrin B."/>
            <person name="Sarkar M."/>
            <person name="Poole P.S."/>
            <person name="DasGupta M."/>
        </authorList>
    </citation>
    <scope>NUCLEOTIDE SEQUENCE</scope>
    <source>
        <strain evidence="1">WBOS16</strain>
    </source>
</reference>
<sequence>MSRTFAWPVHRGLAAILLCLSFPSTGYGEDGWQWRVNKISDGRLLLAFTETEATDELGSVWFYCQPASGSIEVFKAANDSERKVLADFIRSNTYPKVQLEGEASIVEPLFSEAGGWEYRFRVKADGAWFNKFKQTGRIGYKLGSGVADYGKDPIARSGLKKVAEFQAQCLRSGTSEETKAQR</sequence>
<proteinExistence type="predicted"/>
<dbReference type="EMBL" id="CP028989">
    <property type="protein sequence ID" value="UUO65779.1"/>
    <property type="molecule type" value="Genomic_DNA"/>
</dbReference>
<dbReference type="Proteomes" id="UP001058872">
    <property type="component" value="Chromosome"/>
</dbReference>
<organism evidence="1 2">
    <name type="scientific">Bradyrhizobium betae</name>
    <dbReference type="NCBI Taxonomy" id="244734"/>
    <lineage>
        <taxon>Bacteria</taxon>
        <taxon>Pseudomonadati</taxon>
        <taxon>Pseudomonadota</taxon>
        <taxon>Alphaproteobacteria</taxon>
        <taxon>Hyphomicrobiales</taxon>
        <taxon>Nitrobacteraceae</taxon>
        <taxon>Bradyrhizobium</taxon>
    </lineage>
</organism>